<gene>
    <name evidence="2" type="ORF">HMPREF1534_03048</name>
</gene>
<dbReference type="Proteomes" id="UP000017831">
    <property type="component" value="Unassembled WGS sequence"/>
</dbReference>
<evidence type="ECO:0000313" key="3">
    <source>
        <dbReference type="Proteomes" id="UP000017831"/>
    </source>
</evidence>
<evidence type="ECO:0000259" key="1">
    <source>
        <dbReference type="Pfam" id="PF01909"/>
    </source>
</evidence>
<proteinExistence type="predicted"/>
<dbReference type="SUPFAM" id="SSF81301">
    <property type="entry name" value="Nucleotidyltransferase"/>
    <property type="match status" value="1"/>
</dbReference>
<dbReference type="GeneID" id="60061079"/>
<dbReference type="CDD" id="cd05403">
    <property type="entry name" value="NT_KNTase_like"/>
    <property type="match status" value="1"/>
</dbReference>
<dbReference type="EMBL" id="AQHY01000036">
    <property type="protein sequence ID" value="EOA53240.1"/>
    <property type="molecule type" value="Genomic_DNA"/>
</dbReference>
<dbReference type="Pfam" id="PF01909">
    <property type="entry name" value="NTP_transf_2"/>
    <property type="match status" value="1"/>
</dbReference>
<evidence type="ECO:0000313" key="2">
    <source>
        <dbReference type="EMBL" id="EOA53240.1"/>
    </source>
</evidence>
<reference evidence="2 3" key="1">
    <citation type="submission" date="2013-04" db="EMBL/GenBank/DDBJ databases">
        <title>The Genome Sequence of Bacteroides massiliensis DSM 17679.</title>
        <authorList>
            <consortium name="The Broad Institute Genomics Platform"/>
            <person name="Earl A."/>
            <person name="Ward D."/>
            <person name="Feldgarden M."/>
            <person name="Gevers D."/>
            <person name="Martens E."/>
            <person name="Fenner L."/>
            <person name="Roux V."/>
            <person name="Mallet M.N."/>
            <person name="Raoult D."/>
            <person name="Walker B."/>
            <person name="Young S."/>
            <person name="Zeng Q."/>
            <person name="Gargeya S."/>
            <person name="Fitzgerald M."/>
            <person name="Haas B."/>
            <person name="Abouelleil A."/>
            <person name="Allen A.W."/>
            <person name="Alvarado L."/>
            <person name="Arachchi H.M."/>
            <person name="Berlin A.M."/>
            <person name="Chapman S.B."/>
            <person name="Gainer-Dewar J."/>
            <person name="Goldberg J."/>
            <person name="Griggs A."/>
            <person name="Gujja S."/>
            <person name="Hansen M."/>
            <person name="Howarth C."/>
            <person name="Imamovic A."/>
            <person name="Ireland A."/>
            <person name="Larimer J."/>
            <person name="McCowan C."/>
            <person name="Murphy C."/>
            <person name="Pearson M."/>
            <person name="Poon T.W."/>
            <person name="Priest M."/>
            <person name="Roberts A."/>
            <person name="Saif S."/>
            <person name="Shea T."/>
            <person name="Sisk P."/>
            <person name="Sykes S."/>
            <person name="Wortman J."/>
            <person name="Nusbaum C."/>
            <person name="Birren B."/>
        </authorList>
    </citation>
    <scope>NUCLEOTIDE SEQUENCE [LARGE SCALE GENOMIC DNA]</scope>
    <source>
        <strain evidence="3">B84634 / Timone 84634 / DSM 17679 / JCM 13223</strain>
    </source>
</reference>
<sequence length="107" mass="12368">MKKNREIVLNAIRSTLSQIAPAGTKVVLFGSRARGDARDDSDWDILIILDKTKLEADDYDNISYPLRELGWKLKECINPVMYTLKDWMKYSFSPFYHNVTNEGIILL</sequence>
<dbReference type="InterPro" id="IPR043519">
    <property type="entry name" value="NT_sf"/>
</dbReference>
<dbReference type="eggNOG" id="COG1708">
    <property type="taxonomic scope" value="Bacteria"/>
</dbReference>
<comment type="caution">
    <text evidence="2">The sequence shown here is derived from an EMBL/GenBank/DDBJ whole genome shotgun (WGS) entry which is preliminary data.</text>
</comment>
<protein>
    <recommendedName>
        <fullName evidence="1">Polymerase nucleotidyl transferase domain-containing protein</fullName>
    </recommendedName>
</protein>
<name>U6R9R2_9BACT</name>
<dbReference type="PATRIC" id="fig|1121098.3.peg.3097"/>
<dbReference type="HOGENOM" id="CLU_130257_3_3_10"/>
<dbReference type="RefSeq" id="WP_005942938.1">
    <property type="nucleotide sequence ID" value="NZ_KB890328.1"/>
</dbReference>
<keyword evidence="3" id="KW-1185">Reference proteome</keyword>
<dbReference type="STRING" id="1121098.HMPREF1534_03048"/>
<dbReference type="Gene3D" id="3.30.460.10">
    <property type="entry name" value="Beta Polymerase, domain 2"/>
    <property type="match status" value="1"/>
</dbReference>
<organism evidence="2 3">
    <name type="scientific">Phocaeicola massiliensis B84634 = Timone 84634 = DSM 17679 = JCM 13223</name>
    <dbReference type="NCBI Taxonomy" id="1121098"/>
    <lineage>
        <taxon>Bacteria</taxon>
        <taxon>Pseudomonadati</taxon>
        <taxon>Bacteroidota</taxon>
        <taxon>Bacteroidia</taxon>
        <taxon>Bacteroidales</taxon>
        <taxon>Bacteroidaceae</taxon>
        <taxon>Phocaeicola</taxon>
    </lineage>
</organism>
<dbReference type="InterPro" id="IPR002934">
    <property type="entry name" value="Polymerase_NTP_transf_dom"/>
</dbReference>
<dbReference type="InterPro" id="IPR052548">
    <property type="entry name" value="Type_VII_TA_antitoxin"/>
</dbReference>
<dbReference type="PANTHER" id="PTHR33933">
    <property type="entry name" value="NUCLEOTIDYLTRANSFERASE"/>
    <property type="match status" value="1"/>
</dbReference>
<dbReference type="GO" id="GO:0016779">
    <property type="term" value="F:nucleotidyltransferase activity"/>
    <property type="evidence" value="ECO:0007669"/>
    <property type="project" value="InterPro"/>
</dbReference>
<feature type="domain" description="Polymerase nucleotidyl transferase" evidence="1">
    <location>
        <begin position="11"/>
        <end position="67"/>
    </location>
</feature>
<dbReference type="OrthoDB" id="9803106at2"/>
<dbReference type="PANTHER" id="PTHR33933:SF1">
    <property type="entry name" value="PROTEIN ADENYLYLTRANSFERASE MNTA-RELATED"/>
    <property type="match status" value="1"/>
</dbReference>
<dbReference type="AlphaFoldDB" id="U6R9R2"/>
<accession>U6R9R2</accession>